<feature type="region of interest" description="Disordered" evidence="1">
    <location>
        <begin position="26"/>
        <end position="45"/>
    </location>
</feature>
<organism evidence="3 4">
    <name type="scientific">Phlebiopsis gigantea (strain 11061_1 CR5-6)</name>
    <name type="common">White-rot fungus</name>
    <name type="synonym">Peniophora gigantea</name>
    <dbReference type="NCBI Taxonomy" id="745531"/>
    <lineage>
        <taxon>Eukaryota</taxon>
        <taxon>Fungi</taxon>
        <taxon>Dikarya</taxon>
        <taxon>Basidiomycota</taxon>
        <taxon>Agaricomycotina</taxon>
        <taxon>Agaricomycetes</taxon>
        <taxon>Polyporales</taxon>
        <taxon>Phanerochaetaceae</taxon>
        <taxon>Phlebiopsis</taxon>
    </lineage>
</organism>
<evidence type="ECO:0000256" key="1">
    <source>
        <dbReference type="SAM" id="MobiDB-lite"/>
    </source>
</evidence>
<dbReference type="InterPro" id="IPR039251">
    <property type="entry name" value="OXLD1"/>
</dbReference>
<dbReference type="PANTHER" id="PTHR21193:SF3">
    <property type="entry name" value="OXIDOREDUCTASE-LIKE DOMAIN-CONTAINING PROTEIN 1"/>
    <property type="match status" value="1"/>
</dbReference>
<evidence type="ECO:0000313" key="3">
    <source>
        <dbReference type="EMBL" id="KIP09734.1"/>
    </source>
</evidence>
<dbReference type="Pfam" id="PF09791">
    <property type="entry name" value="Oxidored-like"/>
    <property type="match status" value="1"/>
</dbReference>
<dbReference type="InterPro" id="IPR019180">
    <property type="entry name" value="Oxidoreductase-like_N"/>
</dbReference>
<feature type="compositionally biased region" description="Low complexity" evidence="1">
    <location>
        <begin position="189"/>
        <end position="203"/>
    </location>
</feature>
<accession>A0A0C3NWF4</accession>
<protein>
    <recommendedName>
        <fullName evidence="2">Oxidoreductase-like domain-containing protein</fullName>
    </recommendedName>
</protein>
<keyword evidence="4" id="KW-1185">Reference proteome</keyword>
<feature type="domain" description="Oxidoreductase-like" evidence="2">
    <location>
        <begin position="95"/>
        <end position="140"/>
    </location>
</feature>
<sequence length="236" mass="26034">MLRLAAKTHLRAPIVFPWRSISTYPSTSALPTSTPPSKYPTRGGQNLSARFQRLEKSVRGKGAYQRDIDVIASDRKENEPESGVRVRPARPEVNTFMGFVVPEEPKPPEPDECCMSGCAVCVQDLYAEALDEYKQAVDALRTSLTTLSVPEGRWPPSIRTSASAGQPPPKQNVTLDAFAELERRLQMKSQSASQSAEAPAAPALGFASQGPRRRRKPPVDVALLYEGLRWVIFSNR</sequence>
<dbReference type="OrthoDB" id="10064411at2759"/>
<evidence type="ECO:0000313" key="4">
    <source>
        <dbReference type="Proteomes" id="UP000053257"/>
    </source>
</evidence>
<dbReference type="GO" id="GO:0005739">
    <property type="term" value="C:mitochondrion"/>
    <property type="evidence" value="ECO:0007669"/>
    <property type="project" value="TreeGrafter"/>
</dbReference>
<dbReference type="PANTHER" id="PTHR21193">
    <property type="entry name" value="OXIDOREDUCTASE-LIKE DOMAIN-CONTAINING PROTEIN 1"/>
    <property type="match status" value="1"/>
</dbReference>
<gene>
    <name evidence="3" type="ORF">PHLGIDRAFT_34249</name>
</gene>
<dbReference type="STRING" id="745531.A0A0C3NWF4"/>
<dbReference type="HOGENOM" id="CLU_092489_1_0_1"/>
<proteinExistence type="predicted"/>
<reference evidence="3 4" key="1">
    <citation type="journal article" date="2014" name="PLoS Genet.">
        <title>Analysis of the Phlebiopsis gigantea genome, transcriptome and secretome provides insight into its pioneer colonization strategies of wood.</title>
        <authorList>
            <person name="Hori C."/>
            <person name="Ishida T."/>
            <person name="Igarashi K."/>
            <person name="Samejima M."/>
            <person name="Suzuki H."/>
            <person name="Master E."/>
            <person name="Ferreira P."/>
            <person name="Ruiz-Duenas F.J."/>
            <person name="Held B."/>
            <person name="Canessa P."/>
            <person name="Larrondo L.F."/>
            <person name="Schmoll M."/>
            <person name="Druzhinina I.S."/>
            <person name="Kubicek C.P."/>
            <person name="Gaskell J.A."/>
            <person name="Kersten P."/>
            <person name="St John F."/>
            <person name="Glasner J."/>
            <person name="Sabat G."/>
            <person name="Splinter BonDurant S."/>
            <person name="Syed K."/>
            <person name="Yadav J."/>
            <person name="Mgbeahuruike A.C."/>
            <person name="Kovalchuk A."/>
            <person name="Asiegbu F.O."/>
            <person name="Lackner G."/>
            <person name="Hoffmeister D."/>
            <person name="Rencoret J."/>
            <person name="Gutierrez A."/>
            <person name="Sun H."/>
            <person name="Lindquist E."/>
            <person name="Barry K."/>
            <person name="Riley R."/>
            <person name="Grigoriev I.V."/>
            <person name="Henrissat B."/>
            <person name="Kues U."/>
            <person name="Berka R.M."/>
            <person name="Martinez A.T."/>
            <person name="Covert S.F."/>
            <person name="Blanchette R.A."/>
            <person name="Cullen D."/>
        </authorList>
    </citation>
    <scope>NUCLEOTIDE SEQUENCE [LARGE SCALE GENOMIC DNA]</scope>
    <source>
        <strain evidence="3 4">11061_1 CR5-6</strain>
    </source>
</reference>
<dbReference type="EMBL" id="KN840462">
    <property type="protein sequence ID" value="KIP09734.1"/>
    <property type="molecule type" value="Genomic_DNA"/>
</dbReference>
<feature type="region of interest" description="Disordered" evidence="1">
    <location>
        <begin position="148"/>
        <end position="172"/>
    </location>
</feature>
<feature type="region of interest" description="Disordered" evidence="1">
    <location>
        <begin position="186"/>
        <end position="214"/>
    </location>
</feature>
<dbReference type="AlphaFoldDB" id="A0A0C3NWF4"/>
<dbReference type="Proteomes" id="UP000053257">
    <property type="component" value="Unassembled WGS sequence"/>
</dbReference>
<evidence type="ECO:0000259" key="2">
    <source>
        <dbReference type="Pfam" id="PF09791"/>
    </source>
</evidence>
<name>A0A0C3NWF4_PHLG1</name>